<reference evidence="1" key="1">
    <citation type="submission" date="2022-09" db="EMBL/GenBank/DDBJ databases">
        <title>Tahibacter sp. nov., isolated from a fresh water.</title>
        <authorList>
            <person name="Baek J.H."/>
            <person name="Lee J.K."/>
            <person name="Kim J.M."/>
            <person name="Jeon C.O."/>
        </authorList>
    </citation>
    <scope>NUCLEOTIDE SEQUENCE</scope>
    <source>
        <strain evidence="1">W38</strain>
    </source>
</reference>
<accession>A0ABY6BJV5</accession>
<gene>
    <name evidence="1" type="ORF">N4264_11215</name>
</gene>
<dbReference type="Gene3D" id="1.10.150.240">
    <property type="entry name" value="Putative phosphatase, domain 2"/>
    <property type="match status" value="1"/>
</dbReference>
<dbReference type="SFLD" id="SFLDG01129">
    <property type="entry name" value="C1.5:_HAD__Beta-PGM__Phosphata"/>
    <property type="match status" value="1"/>
</dbReference>
<dbReference type="Pfam" id="PF13419">
    <property type="entry name" value="HAD_2"/>
    <property type="match status" value="1"/>
</dbReference>
<dbReference type="Proteomes" id="UP001064632">
    <property type="component" value="Chromosome"/>
</dbReference>
<dbReference type="InterPro" id="IPR023198">
    <property type="entry name" value="PGP-like_dom2"/>
</dbReference>
<dbReference type="SUPFAM" id="SSF56784">
    <property type="entry name" value="HAD-like"/>
    <property type="match status" value="1"/>
</dbReference>
<dbReference type="SFLD" id="SFLDS00003">
    <property type="entry name" value="Haloacid_Dehalogenase"/>
    <property type="match status" value="1"/>
</dbReference>
<dbReference type="Gene3D" id="3.40.50.1000">
    <property type="entry name" value="HAD superfamily/HAD-like"/>
    <property type="match status" value="1"/>
</dbReference>
<dbReference type="InterPro" id="IPR036412">
    <property type="entry name" value="HAD-like_sf"/>
</dbReference>
<dbReference type="InterPro" id="IPR050155">
    <property type="entry name" value="HAD-like_hydrolase_sf"/>
</dbReference>
<sequence>MNDSSHTRALPRYDLVIFDFDGTLADSFDWFWTFLPTLTQRFRLTPLDWSTRDAYRHLSARALVARLGVRWWQGPGIARYARRCMTEQAGQIPLFEGVPDMLRHLRASGVTIAIVTSNSRTNVARILGPQLAALVDHYGCGAPILGKKRLTQRVMRQAGASPARTLCIGDELRDADVARVVGADFAPVSWGYTLPEAFVVSGFGPAIPALPAVAERVLGHAAAPG</sequence>
<dbReference type="PANTHER" id="PTHR43434:SF13">
    <property type="entry name" value="PHOSPHOGLYCOLATE PHOSPHATASE"/>
    <property type="match status" value="1"/>
</dbReference>
<dbReference type="EMBL" id="CP104694">
    <property type="protein sequence ID" value="UXI70169.1"/>
    <property type="molecule type" value="Genomic_DNA"/>
</dbReference>
<organism evidence="1 2">
    <name type="scientific">Tahibacter amnicola</name>
    <dbReference type="NCBI Taxonomy" id="2976241"/>
    <lineage>
        <taxon>Bacteria</taxon>
        <taxon>Pseudomonadati</taxon>
        <taxon>Pseudomonadota</taxon>
        <taxon>Gammaproteobacteria</taxon>
        <taxon>Lysobacterales</taxon>
        <taxon>Rhodanobacteraceae</taxon>
        <taxon>Tahibacter</taxon>
    </lineage>
</organism>
<keyword evidence="2" id="KW-1185">Reference proteome</keyword>
<protein>
    <submittedName>
        <fullName evidence="1">HAD hydrolase-like protein</fullName>
    </submittedName>
</protein>
<dbReference type="InterPro" id="IPR023214">
    <property type="entry name" value="HAD_sf"/>
</dbReference>
<dbReference type="PANTHER" id="PTHR43434">
    <property type="entry name" value="PHOSPHOGLYCOLATE PHOSPHATASE"/>
    <property type="match status" value="1"/>
</dbReference>
<evidence type="ECO:0000313" key="2">
    <source>
        <dbReference type="Proteomes" id="UP001064632"/>
    </source>
</evidence>
<name>A0ABY6BJV5_9GAMM</name>
<dbReference type="InterPro" id="IPR041492">
    <property type="entry name" value="HAD_2"/>
</dbReference>
<dbReference type="RefSeq" id="WP_261697120.1">
    <property type="nucleotide sequence ID" value="NZ_CP104694.1"/>
</dbReference>
<proteinExistence type="predicted"/>
<evidence type="ECO:0000313" key="1">
    <source>
        <dbReference type="EMBL" id="UXI70169.1"/>
    </source>
</evidence>